<feature type="signal peptide" evidence="2">
    <location>
        <begin position="1"/>
        <end position="16"/>
    </location>
</feature>
<keyword evidence="2" id="KW-0732">Signal</keyword>
<evidence type="ECO:0000256" key="1">
    <source>
        <dbReference type="SAM" id="MobiDB-lite"/>
    </source>
</evidence>
<organism evidence="3">
    <name type="scientific">Anguilla anguilla</name>
    <name type="common">European freshwater eel</name>
    <name type="synonym">Muraena anguilla</name>
    <dbReference type="NCBI Taxonomy" id="7936"/>
    <lineage>
        <taxon>Eukaryota</taxon>
        <taxon>Metazoa</taxon>
        <taxon>Chordata</taxon>
        <taxon>Craniata</taxon>
        <taxon>Vertebrata</taxon>
        <taxon>Euteleostomi</taxon>
        <taxon>Actinopterygii</taxon>
        <taxon>Neopterygii</taxon>
        <taxon>Teleostei</taxon>
        <taxon>Anguilliformes</taxon>
        <taxon>Anguillidae</taxon>
        <taxon>Anguilla</taxon>
    </lineage>
</organism>
<proteinExistence type="predicted"/>
<dbReference type="AlphaFoldDB" id="A0A0E9V8H8"/>
<evidence type="ECO:0000256" key="2">
    <source>
        <dbReference type="SAM" id="SignalP"/>
    </source>
</evidence>
<evidence type="ECO:0000313" key="3">
    <source>
        <dbReference type="EMBL" id="JAH74306.1"/>
    </source>
</evidence>
<accession>A0A0E9V8H8</accession>
<sequence length="52" mass="5709">MVFGFALNVVFGFALNVVLYSQARAPSFSFGQTTESSRRSQGLPHGLWKTPC</sequence>
<reference evidence="3" key="1">
    <citation type="submission" date="2014-11" db="EMBL/GenBank/DDBJ databases">
        <authorList>
            <person name="Amaro Gonzalez C."/>
        </authorList>
    </citation>
    <scope>NUCLEOTIDE SEQUENCE</scope>
</reference>
<protein>
    <submittedName>
        <fullName evidence="3">Uncharacterized protein</fullName>
    </submittedName>
</protein>
<name>A0A0E9V8H8_ANGAN</name>
<reference evidence="3" key="2">
    <citation type="journal article" date="2015" name="Fish Shellfish Immunol.">
        <title>Early steps in the European eel (Anguilla anguilla)-Vibrio vulnificus interaction in the gills: Role of the RtxA13 toxin.</title>
        <authorList>
            <person name="Callol A."/>
            <person name="Pajuelo D."/>
            <person name="Ebbesson L."/>
            <person name="Teles M."/>
            <person name="MacKenzie S."/>
            <person name="Amaro C."/>
        </authorList>
    </citation>
    <scope>NUCLEOTIDE SEQUENCE</scope>
</reference>
<feature type="chain" id="PRO_5002433578" evidence="2">
    <location>
        <begin position="17"/>
        <end position="52"/>
    </location>
</feature>
<feature type="region of interest" description="Disordered" evidence="1">
    <location>
        <begin position="29"/>
        <end position="52"/>
    </location>
</feature>
<dbReference type="EMBL" id="GBXM01034271">
    <property type="protein sequence ID" value="JAH74306.1"/>
    <property type="molecule type" value="Transcribed_RNA"/>
</dbReference>